<comment type="caution">
    <text evidence="2">The sequence shown here is derived from an EMBL/GenBank/DDBJ whole genome shotgun (WGS) entry which is preliminary data.</text>
</comment>
<proteinExistence type="predicted"/>
<feature type="domain" description="Beta-lactamase-related" evidence="1">
    <location>
        <begin position="95"/>
        <end position="335"/>
    </location>
</feature>
<reference evidence="2 3" key="1">
    <citation type="submission" date="2016-10" db="EMBL/GenBank/DDBJ databases">
        <authorList>
            <person name="Varghese N."/>
            <person name="Submissions S."/>
        </authorList>
    </citation>
    <scope>NUCLEOTIDE SEQUENCE [LARGE SCALE GENOMIC DNA]</scope>
    <source>
        <strain evidence="2 3">DSM 16392</strain>
    </source>
</reference>
<evidence type="ECO:0000259" key="1">
    <source>
        <dbReference type="Pfam" id="PF00144"/>
    </source>
</evidence>
<gene>
    <name evidence="2" type="ORF">SAMN04488518_11982</name>
</gene>
<sequence>MKRRYLLVALAVVLVAASVLTYLIQTGERGLGRQERPLRDLEVTRLDAAKTEDLGWDSKKLDTLFNYAAGLSTDSFMIVTNGQIVGAFGDLSKSYSAHSIRKSLLSTLVGQQLASHTNELRLEATLQELGIDDAPVPLTQLQRQTTVRHLLRSVSGINHPAAASGSLQADIDRRLGHSENQPGTIWAYNNWDYNALTTVFENATGSEIAELFHVGIAQPVGMQDFDRSAVSYAVDLQQSKHRAAMFKMSARDLAKVGSLYLNRGAADGQQVLAENWIELITADFTETGFGGLRSGHGYLWWIPEEDTGLPEGTFWAWGLGNQALIVIPKWNTVIIHQSDTTEFRKRFIPLTTSEKMTGEEAIMQLIRSCRERAARETEYCIEHRFVTRSEFEKLVSLVVAARE</sequence>
<keyword evidence="3" id="KW-1185">Reference proteome</keyword>
<dbReference type="PANTHER" id="PTHR43283:SF7">
    <property type="entry name" value="BETA-LACTAMASE-RELATED DOMAIN-CONTAINING PROTEIN"/>
    <property type="match status" value="1"/>
</dbReference>
<organism evidence="2 3">
    <name type="scientific">Pseudovibrio ascidiaceicola</name>
    <dbReference type="NCBI Taxonomy" id="285279"/>
    <lineage>
        <taxon>Bacteria</taxon>
        <taxon>Pseudomonadati</taxon>
        <taxon>Pseudomonadota</taxon>
        <taxon>Alphaproteobacteria</taxon>
        <taxon>Hyphomicrobiales</taxon>
        <taxon>Stappiaceae</taxon>
        <taxon>Pseudovibrio</taxon>
    </lineage>
</organism>
<dbReference type="RefSeq" id="WP_093523949.1">
    <property type="nucleotide sequence ID" value="NZ_FOSK01000019.1"/>
</dbReference>
<dbReference type="PANTHER" id="PTHR43283">
    <property type="entry name" value="BETA-LACTAMASE-RELATED"/>
    <property type="match status" value="1"/>
</dbReference>
<dbReference type="Pfam" id="PF00144">
    <property type="entry name" value="Beta-lactamase"/>
    <property type="match status" value="1"/>
</dbReference>
<protein>
    <submittedName>
        <fullName evidence="2">CubicO group peptidase, beta-lactamase class C family</fullName>
    </submittedName>
</protein>
<dbReference type="EMBL" id="FOSK01000019">
    <property type="protein sequence ID" value="SFL17909.1"/>
    <property type="molecule type" value="Genomic_DNA"/>
</dbReference>
<name>A0A1I4FKB8_9HYPH</name>
<accession>A0A1I4FKB8</accession>
<evidence type="ECO:0000313" key="3">
    <source>
        <dbReference type="Proteomes" id="UP000199598"/>
    </source>
</evidence>
<evidence type="ECO:0000313" key="2">
    <source>
        <dbReference type="EMBL" id="SFL17909.1"/>
    </source>
</evidence>
<dbReference type="Proteomes" id="UP000199598">
    <property type="component" value="Unassembled WGS sequence"/>
</dbReference>
<dbReference type="InterPro" id="IPR012338">
    <property type="entry name" value="Beta-lactam/transpept-like"/>
</dbReference>
<dbReference type="InterPro" id="IPR050789">
    <property type="entry name" value="Diverse_Enzym_Activities"/>
</dbReference>
<dbReference type="Gene3D" id="3.40.710.10">
    <property type="entry name" value="DD-peptidase/beta-lactamase superfamily"/>
    <property type="match status" value="1"/>
</dbReference>
<dbReference type="InterPro" id="IPR001466">
    <property type="entry name" value="Beta-lactam-related"/>
</dbReference>
<dbReference type="SUPFAM" id="SSF56601">
    <property type="entry name" value="beta-lactamase/transpeptidase-like"/>
    <property type="match status" value="1"/>
</dbReference>